<dbReference type="Proteomes" id="UP001169069">
    <property type="component" value="Unassembled WGS sequence"/>
</dbReference>
<keyword evidence="2" id="KW-1185">Reference proteome</keyword>
<dbReference type="Gene3D" id="3.40.50.150">
    <property type="entry name" value="Vaccinia Virus protein VP39"/>
    <property type="match status" value="1"/>
</dbReference>
<evidence type="ECO:0000313" key="1">
    <source>
        <dbReference type="EMBL" id="MDM5272404.1"/>
    </source>
</evidence>
<dbReference type="EMBL" id="JAQIBD010000003">
    <property type="protein sequence ID" value="MDM5272404.1"/>
    <property type="molecule type" value="Genomic_DNA"/>
</dbReference>
<organism evidence="1 2">
    <name type="scientific">Sulfurovum zhangzhouensis</name>
    <dbReference type="NCBI Taxonomy" id="3019067"/>
    <lineage>
        <taxon>Bacteria</taxon>
        <taxon>Pseudomonadati</taxon>
        <taxon>Campylobacterota</taxon>
        <taxon>Epsilonproteobacteria</taxon>
        <taxon>Campylobacterales</taxon>
        <taxon>Sulfurovaceae</taxon>
        <taxon>Sulfurovum</taxon>
    </lineage>
</organism>
<sequence>MLQKIKKIVKVLTNFKLLKQLINLNESGYLYEIGWINSFKHEMPIDKDGNPLPWVTYSFIDFITDRLNSTMNIFEYGSGNSTLWYAKKVNDVTSVEHDKLWYEKIKKLMPKNVSMNYQSLKYDDEYCRFANTIDRKFDIVIVDGRDRVNCIKNSLFSLKESGVIVLDDSERPYYQEGINHLLSNGFKKIDFWGISPGLFYKKSTTLFYKQNNCLGI</sequence>
<dbReference type="InterPro" id="IPR029063">
    <property type="entry name" value="SAM-dependent_MTases_sf"/>
</dbReference>
<dbReference type="SUPFAM" id="SSF53335">
    <property type="entry name" value="S-adenosyl-L-methionine-dependent methyltransferases"/>
    <property type="match status" value="1"/>
</dbReference>
<dbReference type="RefSeq" id="WP_289414205.1">
    <property type="nucleotide sequence ID" value="NZ_JAQIBD010000003.1"/>
</dbReference>
<protein>
    <recommendedName>
        <fullName evidence="3">FkbM family methyltransferase</fullName>
    </recommendedName>
</protein>
<accession>A0ABT7QZZ0</accession>
<proteinExistence type="predicted"/>
<evidence type="ECO:0000313" key="2">
    <source>
        <dbReference type="Proteomes" id="UP001169069"/>
    </source>
</evidence>
<gene>
    <name evidence="1" type="ORF">PGH07_09455</name>
</gene>
<name>A0ABT7QZZ0_9BACT</name>
<reference evidence="1" key="1">
    <citation type="submission" date="2023-01" db="EMBL/GenBank/DDBJ databases">
        <title>Sulfurovum sp. zt1-1 genome assembly.</title>
        <authorList>
            <person name="Wang J."/>
        </authorList>
    </citation>
    <scope>NUCLEOTIDE SEQUENCE</scope>
    <source>
        <strain evidence="1">Zt1-1</strain>
    </source>
</reference>
<comment type="caution">
    <text evidence="1">The sequence shown here is derived from an EMBL/GenBank/DDBJ whole genome shotgun (WGS) entry which is preliminary data.</text>
</comment>
<evidence type="ECO:0008006" key="3">
    <source>
        <dbReference type="Google" id="ProtNLM"/>
    </source>
</evidence>